<sequence>MMYPLVRELAAAPHRVPAAVTCWVLKMARQPYYRWLAAPVTDTELAEAYRANALFDAHRDDPEFGHRFLADEARAAGEPMTERTAWKISRDNRWWSAFRKRRGRGKSVKAGPPVSAHVSSERRASRCRLHQEAIVDHLFTVMGEAATPIARTGLAAEGLLERQHLQEWVIAHPQLLGESVLVVTAEYDRWAETSRPHPDGGYRGCDGSPESWGRHGTGERKDHLPGGEPAAGHGRHSLHPARLRLDAA</sequence>
<evidence type="ECO:0000313" key="2">
    <source>
        <dbReference type="EMBL" id="WTW73099.1"/>
    </source>
</evidence>
<reference evidence="2" key="1">
    <citation type="submission" date="2022-10" db="EMBL/GenBank/DDBJ databases">
        <title>The complete genomes of actinobacterial strains from the NBC collection.</title>
        <authorList>
            <person name="Joergensen T.S."/>
            <person name="Alvarez Arevalo M."/>
            <person name="Sterndorff E.B."/>
            <person name="Faurdal D."/>
            <person name="Vuksanovic O."/>
            <person name="Mourched A.-S."/>
            <person name="Charusanti P."/>
            <person name="Shaw S."/>
            <person name="Blin K."/>
            <person name="Weber T."/>
        </authorList>
    </citation>
    <scope>NUCLEOTIDE SEQUENCE</scope>
    <source>
        <strain evidence="2">NBC_00008</strain>
    </source>
</reference>
<protein>
    <recommendedName>
        <fullName evidence="3">Integrase</fullName>
    </recommendedName>
</protein>
<accession>A0AAU2W1T8</accession>
<evidence type="ECO:0008006" key="3">
    <source>
        <dbReference type="Google" id="ProtNLM"/>
    </source>
</evidence>
<proteinExistence type="predicted"/>
<evidence type="ECO:0000256" key="1">
    <source>
        <dbReference type="SAM" id="MobiDB-lite"/>
    </source>
</evidence>
<organism evidence="2">
    <name type="scientific">Streptomyces sp. NBC_00008</name>
    <dbReference type="NCBI Taxonomy" id="2903610"/>
    <lineage>
        <taxon>Bacteria</taxon>
        <taxon>Bacillati</taxon>
        <taxon>Actinomycetota</taxon>
        <taxon>Actinomycetes</taxon>
        <taxon>Kitasatosporales</taxon>
        <taxon>Streptomycetaceae</taxon>
        <taxon>Streptomyces</taxon>
    </lineage>
</organism>
<feature type="compositionally biased region" description="Basic and acidic residues" evidence="1">
    <location>
        <begin position="212"/>
        <end position="225"/>
    </location>
</feature>
<dbReference type="EMBL" id="CP108313">
    <property type="protein sequence ID" value="WTW73099.1"/>
    <property type="molecule type" value="Genomic_DNA"/>
</dbReference>
<feature type="compositionally biased region" description="Basic residues" evidence="1">
    <location>
        <begin position="233"/>
        <end position="242"/>
    </location>
</feature>
<name>A0AAU2W1T8_9ACTN</name>
<gene>
    <name evidence="2" type="ORF">OG398_35125</name>
</gene>
<feature type="region of interest" description="Disordered" evidence="1">
    <location>
        <begin position="192"/>
        <end position="248"/>
    </location>
</feature>
<dbReference type="AlphaFoldDB" id="A0AAU2W1T8"/>